<proteinExistence type="predicted"/>
<dbReference type="Proteomes" id="UP000001410">
    <property type="component" value="Chromosome"/>
</dbReference>
<accession>A0A0H2V5K2</accession>
<dbReference type="HOGENOM" id="CLU_109291_1_2_6"/>
<gene>
    <name evidence="2" type="ordered locus">c0954</name>
</gene>
<keyword evidence="3" id="KW-1185">Reference proteome</keyword>
<organism evidence="2 3">
    <name type="scientific">Escherichia coli O6:H1 (strain CFT073 / ATCC 700928 / UPEC)</name>
    <dbReference type="NCBI Taxonomy" id="199310"/>
    <lineage>
        <taxon>Bacteria</taxon>
        <taxon>Pseudomonadati</taxon>
        <taxon>Pseudomonadota</taxon>
        <taxon>Gammaproteobacteria</taxon>
        <taxon>Enterobacterales</taxon>
        <taxon>Enterobacteriaceae</taxon>
        <taxon>Escherichia</taxon>
    </lineage>
</organism>
<evidence type="ECO:0000313" key="2">
    <source>
        <dbReference type="EMBL" id="AAN79427.1"/>
    </source>
</evidence>
<feature type="region of interest" description="Disordered" evidence="1">
    <location>
        <begin position="1"/>
        <end position="28"/>
    </location>
</feature>
<dbReference type="AlphaFoldDB" id="A0A0H2V5K2"/>
<dbReference type="InterPro" id="IPR009225">
    <property type="entry name" value="Phage_head_completion_GpL"/>
</dbReference>
<dbReference type="EMBL" id="AE014075">
    <property type="protein sequence ID" value="AAN79427.1"/>
    <property type="molecule type" value="Genomic_DNA"/>
</dbReference>
<dbReference type="KEGG" id="ecc:c0954"/>
<dbReference type="eggNOG" id="ENOG5032SDV">
    <property type="taxonomic scope" value="Bacteria"/>
</dbReference>
<reference evidence="2 3" key="1">
    <citation type="journal article" date="2002" name="Proc. Natl. Acad. Sci. U.S.A.">
        <title>Extensive mosaic structure revealed by the complete genome sequence of uropathogenic Escherichia coli.</title>
        <authorList>
            <person name="Welch R.A."/>
            <person name="Burland V."/>
            <person name="Plunkett G.III."/>
            <person name="Redford P."/>
            <person name="Roesch P."/>
            <person name="Rasko D."/>
            <person name="Buckles E.L."/>
            <person name="Liou S.R."/>
            <person name="Boutin A."/>
            <person name="Hackett J."/>
            <person name="Stroud D."/>
            <person name="Mayhew G.F."/>
            <person name="Rose D.J."/>
            <person name="Zhou S."/>
            <person name="Schwartz D.C."/>
            <person name="Perna N.T."/>
            <person name="Mobley H.L."/>
            <person name="Donnenberg M.S."/>
            <person name="Blattner F.R."/>
        </authorList>
    </citation>
    <scope>NUCLEOTIDE SEQUENCE [LARGE SCALE GENOMIC DNA]</scope>
    <source>
        <strain evidence="3">CFT073 / ATCC 700928 / UPEC</strain>
    </source>
</reference>
<sequence>MAKGTATSKPRPPPSISGESSMKFVAPEQAPEQAEIIRNTPFWPDVELSEFRSVMRTDGTVTQPRLKQVALSAISEVNAELYEFRRRQQMLGYASLAEVPAEQLDGKSERIQHYFNAVYCWARAMLNERYQDYDATASGVKRGEELAEASGDLWRDARWAISRVQDAPHCTVELI</sequence>
<dbReference type="STRING" id="199310.c0954"/>
<dbReference type="Pfam" id="PF05926">
    <property type="entry name" value="Phage_GPL"/>
    <property type="match status" value="1"/>
</dbReference>
<evidence type="ECO:0000313" key="3">
    <source>
        <dbReference type="Proteomes" id="UP000001410"/>
    </source>
</evidence>
<protein>
    <submittedName>
        <fullName evidence="2">Putative capsid completion protein</fullName>
    </submittedName>
</protein>
<name>A0A0H2V5K2_ECOL6</name>
<evidence type="ECO:0000256" key="1">
    <source>
        <dbReference type="SAM" id="MobiDB-lite"/>
    </source>
</evidence>